<dbReference type="GO" id="GO:0016491">
    <property type="term" value="F:oxidoreductase activity"/>
    <property type="evidence" value="ECO:0007669"/>
    <property type="project" value="UniProtKB-KW"/>
</dbReference>
<dbReference type="Proteomes" id="UP000663671">
    <property type="component" value="Chromosome 4"/>
</dbReference>
<dbReference type="Gene3D" id="3.30.465.10">
    <property type="match status" value="1"/>
</dbReference>
<keyword evidence="3" id="KW-0274">FAD</keyword>
<dbReference type="AlphaFoldDB" id="A0A8A1M1Q0"/>
<dbReference type="OrthoDB" id="2151789at2759"/>
<sequence length="325" mass="35486">MTLGDSEPTAAVILPEHKAIVDVLAGYGVDVFELVDPSELAQSTSTSFFVPAITCRLVSEIFPQQVFLRSTPEYTEWRNLFWSQQQSESKPACILQPTSSRQVAIALLIARLWNCPFAVKSGGHAAFAGASSITDGLTIDLQRLNTIQLASDKKSVRVGPGNRWIDVYKSLEPQSLTAIGGRVSDIGVGGLTLGVSKTLIFPHFSPSPSSRRWHFVLLGAVVIANGRILNVNKQSHPDLYWALRGGGNNFGIVTRFDLATYPVEELWAGSQIYVVDDRTRKSLLAAVVKFADEWPSDPRAALICNFAYAQGMFVAAVDVEYTKPV</sequence>
<evidence type="ECO:0000256" key="3">
    <source>
        <dbReference type="ARBA" id="ARBA00022827"/>
    </source>
</evidence>
<dbReference type="EMBL" id="CP069110">
    <property type="protein sequence ID" value="QSS60388.1"/>
    <property type="molecule type" value="Genomic_DNA"/>
</dbReference>
<feature type="non-terminal residue" evidence="6">
    <location>
        <position position="1"/>
    </location>
</feature>
<accession>A0A8A1M1Q0</accession>
<organism evidence="6 7">
    <name type="scientific">Ajellomyces capsulatus</name>
    <name type="common">Darling's disease fungus</name>
    <name type="synonym">Histoplasma capsulatum</name>
    <dbReference type="NCBI Taxonomy" id="5037"/>
    <lineage>
        <taxon>Eukaryota</taxon>
        <taxon>Fungi</taxon>
        <taxon>Dikarya</taxon>
        <taxon>Ascomycota</taxon>
        <taxon>Pezizomycotina</taxon>
        <taxon>Eurotiomycetes</taxon>
        <taxon>Eurotiomycetidae</taxon>
        <taxon>Onygenales</taxon>
        <taxon>Ajellomycetaceae</taxon>
        <taxon>Histoplasma</taxon>
    </lineage>
</organism>
<dbReference type="Pfam" id="PF01565">
    <property type="entry name" value="FAD_binding_4"/>
    <property type="match status" value="1"/>
</dbReference>
<dbReference type="PROSITE" id="PS51387">
    <property type="entry name" value="FAD_PCMH"/>
    <property type="match status" value="1"/>
</dbReference>
<dbReference type="SUPFAM" id="SSF56176">
    <property type="entry name" value="FAD-binding/transporter-associated domain-like"/>
    <property type="match status" value="1"/>
</dbReference>
<evidence type="ECO:0000259" key="5">
    <source>
        <dbReference type="PROSITE" id="PS51387"/>
    </source>
</evidence>
<dbReference type="VEuPathDB" id="FungiDB:I7I51_05186"/>
<evidence type="ECO:0000256" key="1">
    <source>
        <dbReference type="ARBA" id="ARBA00005466"/>
    </source>
</evidence>
<keyword evidence="4" id="KW-0560">Oxidoreductase</keyword>
<comment type="similarity">
    <text evidence="1">Belongs to the oxygen-dependent FAD-linked oxidoreductase family.</text>
</comment>
<feature type="domain" description="FAD-binding PCMH-type" evidence="5">
    <location>
        <begin position="87"/>
        <end position="263"/>
    </location>
</feature>
<keyword evidence="2" id="KW-0285">Flavoprotein</keyword>
<evidence type="ECO:0000313" key="6">
    <source>
        <dbReference type="EMBL" id="QSS60388.1"/>
    </source>
</evidence>
<evidence type="ECO:0000313" key="7">
    <source>
        <dbReference type="Proteomes" id="UP000663671"/>
    </source>
</evidence>
<evidence type="ECO:0000256" key="4">
    <source>
        <dbReference type="ARBA" id="ARBA00023002"/>
    </source>
</evidence>
<dbReference type="InterPro" id="IPR006094">
    <property type="entry name" value="Oxid_FAD_bind_N"/>
</dbReference>
<protein>
    <submittedName>
        <fullName evidence="6">FAD binding domain-containing protein</fullName>
    </submittedName>
</protein>
<gene>
    <name evidence="6" type="ORF">I7I51_05186</name>
</gene>
<dbReference type="PANTHER" id="PTHR42973:SF34">
    <property type="entry name" value="FAD BINDING DOMAIN PROTEIN (AFU_ORTHOLOGUE AFUA_3G02770)"/>
    <property type="match status" value="1"/>
</dbReference>
<dbReference type="GO" id="GO:0071949">
    <property type="term" value="F:FAD binding"/>
    <property type="evidence" value="ECO:0007669"/>
    <property type="project" value="InterPro"/>
</dbReference>
<dbReference type="InterPro" id="IPR016166">
    <property type="entry name" value="FAD-bd_PCMH"/>
</dbReference>
<name>A0A8A1M1Q0_AJECA</name>
<reference evidence="6" key="1">
    <citation type="submission" date="2021-01" db="EMBL/GenBank/DDBJ databases">
        <title>Chromosome-level genome assembly of a human fungal pathogen reveals clustering of transcriptionally co-regulated genes.</title>
        <authorList>
            <person name="Voorhies M."/>
            <person name="Cohen S."/>
            <person name="Shea T.P."/>
            <person name="Petrus S."/>
            <person name="Munoz J.F."/>
            <person name="Poplawski S."/>
            <person name="Goldman W.E."/>
            <person name="Michael T."/>
            <person name="Cuomo C.A."/>
            <person name="Sil A."/>
            <person name="Beyhan S."/>
        </authorList>
    </citation>
    <scope>NUCLEOTIDE SEQUENCE</scope>
    <source>
        <strain evidence="6">WU24</strain>
    </source>
</reference>
<proteinExistence type="inferred from homology"/>
<dbReference type="InterPro" id="IPR016169">
    <property type="entry name" value="FAD-bd_PCMH_sub2"/>
</dbReference>
<evidence type="ECO:0000256" key="2">
    <source>
        <dbReference type="ARBA" id="ARBA00022630"/>
    </source>
</evidence>
<dbReference type="PANTHER" id="PTHR42973">
    <property type="entry name" value="BINDING OXIDOREDUCTASE, PUTATIVE (AFU_ORTHOLOGUE AFUA_1G17690)-RELATED"/>
    <property type="match status" value="1"/>
</dbReference>
<dbReference type="InterPro" id="IPR036318">
    <property type="entry name" value="FAD-bd_PCMH-like_sf"/>
</dbReference>
<dbReference type="InterPro" id="IPR050416">
    <property type="entry name" value="FAD-linked_Oxidoreductase"/>
</dbReference>